<keyword evidence="4" id="KW-0378">Hydrolase</keyword>
<name>A0A4R4YK96_9ACTN</name>
<evidence type="ECO:0000313" key="7">
    <source>
        <dbReference type="EMBL" id="TDD45306.1"/>
    </source>
</evidence>
<dbReference type="GO" id="GO:0004563">
    <property type="term" value="F:beta-N-acetylhexosaminidase activity"/>
    <property type="evidence" value="ECO:0007669"/>
    <property type="project" value="UniProtKB-EC"/>
</dbReference>
<dbReference type="InterPro" id="IPR017853">
    <property type="entry name" value="GH"/>
</dbReference>
<dbReference type="PRINTS" id="PR00133">
    <property type="entry name" value="GLHYDRLASE3"/>
</dbReference>
<protein>
    <recommendedName>
        <fullName evidence="3">beta-N-acetylhexosaminidase</fullName>
        <ecNumber evidence="3">3.2.1.52</ecNumber>
    </recommendedName>
</protein>
<evidence type="ECO:0000313" key="8">
    <source>
        <dbReference type="Proteomes" id="UP000295124"/>
    </source>
</evidence>
<feature type="domain" description="Glycoside hydrolase family 3 N-terminal" evidence="6">
    <location>
        <begin position="90"/>
        <end position="350"/>
    </location>
</feature>
<keyword evidence="5" id="KW-0326">Glycosidase</keyword>
<dbReference type="Pfam" id="PF00933">
    <property type="entry name" value="Glyco_hydro_3"/>
    <property type="match status" value="1"/>
</dbReference>
<keyword evidence="8" id="KW-1185">Reference proteome</keyword>
<comment type="catalytic activity">
    <reaction evidence="1">
        <text>Hydrolysis of terminal non-reducing N-acetyl-D-hexosamine residues in N-acetyl-beta-D-hexosaminides.</text>
        <dbReference type="EC" id="3.2.1.52"/>
    </reaction>
</comment>
<dbReference type="Gene3D" id="3.20.20.300">
    <property type="entry name" value="Glycoside hydrolase, family 3, N-terminal domain"/>
    <property type="match status" value="1"/>
</dbReference>
<accession>A0A4R4YK96</accession>
<evidence type="ECO:0000256" key="2">
    <source>
        <dbReference type="ARBA" id="ARBA00005336"/>
    </source>
</evidence>
<evidence type="ECO:0000256" key="4">
    <source>
        <dbReference type="ARBA" id="ARBA00022801"/>
    </source>
</evidence>
<dbReference type="InterPro" id="IPR001764">
    <property type="entry name" value="Glyco_hydro_3_N"/>
</dbReference>
<dbReference type="GO" id="GO:0005975">
    <property type="term" value="P:carbohydrate metabolic process"/>
    <property type="evidence" value="ECO:0007669"/>
    <property type="project" value="InterPro"/>
</dbReference>
<dbReference type="InterPro" id="IPR050226">
    <property type="entry name" value="NagZ_Beta-hexosaminidase"/>
</dbReference>
<dbReference type="GO" id="GO:0009254">
    <property type="term" value="P:peptidoglycan turnover"/>
    <property type="evidence" value="ECO:0007669"/>
    <property type="project" value="TreeGrafter"/>
</dbReference>
<evidence type="ECO:0000259" key="6">
    <source>
        <dbReference type="Pfam" id="PF00933"/>
    </source>
</evidence>
<comment type="caution">
    <text evidence="7">The sequence shown here is derived from an EMBL/GenBank/DDBJ whole genome shotgun (WGS) entry which is preliminary data.</text>
</comment>
<dbReference type="OrthoDB" id="9805821at2"/>
<dbReference type="SUPFAM" id="SSF51445">
    <property type="entry name" value="(Trans)glycosidases"/>
    <property type="match status" value="1"/>
</dbReference>
<dbReference type="InterPro" id="IPR036962">
    <property type="entry name" value="Glyco_hydro_3_N_sf"/>
</dbReference>
<evidence type="ECO:0000256" key="3">
    <source>
        <dbReference type="ARBA" id="ARBA00012663"/>
    </source>
</evidence>
<sequence length="516" mass="53852">MPSIRGEGMPAPLSPAAERWVDDWLARLTPAQKIAHCLLVLPTIGPDGLPDAATRHALELGVGTLHSIRDVPASAATAYHQRVAEICADAGLPPALISGNLEAGIMYSLGQSGTHFPYPRGLGIAADPDLAYRVAAATAVEARAVGYHWTFSPCIDVVSVPDDPILGVRAYGVPAALTGQLGAAQIRGYQDNAVLATAKHFPGHGDSNTDSHLAQPIVNRSQADHDAIHLPPFADAVTAGVATIMVAHIAYPHLGIDVPASLSPTVNRGWLRRDLGFDGVIITDALHMDAIARYHTPTAAALLSLQAGADVANVKCTSEDIQPVIAHLLDALSNGDLQQADLDASVRRLLVARTLVGLHLSDASRTTLADTPTYWSDPQRRATVDSHRVGGTALDPAAKVVVVGDSALARRLAELGSFQLEPEPLVPGVLARVAQRHPGAQLIPVFGPGPIPAAQQWKDVAAVTADAPNRCPAVIVNSTLAAHTFGDVADLVISVPAMDAFDIVTDAAVNAALDVL</sequence>
<evidence type="ECO:0000256" key="1">
    <source>
        <dbReference type="ARBA" id="ARBA00001231"/>
    </source>
</evidence>
<dbReference type="Proteomes" id="UP000295124">
    <property type="component" value="Unassembled WGS sequence"/>
</dbReference>
<comment type="similarity">
    <text evidence="2">Belongs to the glycosyl hydrolase 3 family.</text>
</comment>
<dbReference type="PANTHER" id="PTHR30480">
    <property type="entry name" value="BETA-HEXOSAMINIDASE-RELATED"/>
    <property type="match status" value="1"/>
</dbReference>
<dbReference type="EMBL" id="SMKX01000208">
    <property type="protein sequence ID" value="TDD45306.1"/>
    <property type="molecule type" value="Genomic_DNA"/>
</dbReference>
<evidence type="ECO:0000256" key="5">
    <source>
        <dbReference type="ARBA" id="ARBA00023295"/>
    </source>
</evidence>
<reference evidence="7 8" key="1">
    <citation type="submission" date="2019-03" db="EMBL/GenBank/DDBJ databases">
        <title>Draft genome sequences of novel Actinobacteria.</title>
        <authorList>
            <person name="Sahin N."/>
            <person name="Ay H."/>
            <person name="Saygin H."/>
        </authorList>
    </citation>
    <scope>NUCLEOTIDE SEQUENCE [LARGE SCALE GENOMIC DNA]</scope>
    <source>
        <strain evidence="7 8">JCM 13523</strain>
    </source>
</reference>
<organism evidence="7 8">
    <name type="scientific">Kribbella antibiotica</name>
    <dbReference type="NCBI Taxonomy" id="190195"/>
    <lineage>
        <taxon>Bacteria</taxon>
        <taxon>Bacillati</taxon>
        <taxon>Actinomycetota</taxon>
        <taxon>Actinomycetes</taxon>
        <taxon>Propionibacteriales</taxon>
        <taxon>Kribbellaceae</taxon>
        <taxon>Kribbella</taxon>
    </lineage>
</organism>
<dbReference type="AlphaFoldDB" id="A0A4R4YK96"/>
<gene>
    <name evidence="7" type="ORF">E1263_38915</name>
</gene>
<proteinExistence type="inferred from homology"/>
<dbReference type="EC" id="3.2.1.52" evidence="3"/>
<dbReference type="PANTHER" id="PTHR30480:SF13">
    <property type="entry name" value="BETA-HEXOSAMINIDASE"/>
    <property type="match status" value="1"/>
</dbReference>